<gene>
    <name evidence="2" type="ORF">ETB97_009718</name>
</gene>
<dbReference type="Proteomes" id="UP000541154">
    <property type="component" value="Unassembled WGS sequence"/>
</dbReference>
<keyword evidence="1" id="KW-1133">Transmembrane helix</keyword>
<evidence type="ECO:0000313" key="3">
    <source>
        <dbReference type="Proteomes" id="UP000541154"/>
    </source>
</evidence>
<comment type="caution">
    <text evidence="2">The sequence shown here is derived from an EMBL/GenBank/DDBJ whole genome shotgun (WGS) entry which is preliminary data.</text>
</comment>
<organism evidence="2 3">
    <name type="scientific">Petromyces alliaceus</name>
    <name type="common">Aspergillus alliaceus</name>
    <dbReference type="NCBI Taxonomy" id="209559"/>
    <lineage>
        <taxon>Eukaryota</taxon>
        <taxon>Fungi</taxon>
        <taxon>Dikarya</taxon>
        <taxon>Ascomycota</taxon>
        <taxon>Pezizomycotina</taxon>
        <taxon>Eurotiomycetes</taxon>
        <taxon>Eurotiomycetidae</taxon>
        <taxon>Eurotiales</taxon>
        <taxon>Aspergillaceae</taxon>
        <taxon>Aspergillus</taxon>
        <taxon>Aspergillus subgen. Circumdati</taxon>
    </lineage>
</organism>
<name>A0A8H6E8P3_PETAA</name>
<dbReference type="AlphaFoldDB" id="A0A8H6E8P3"/>
<sequence length="84" mass="9537">MSQALIWILNTFIVQGAGAWLYVAGIVQAIAQELHQYAVTARGLVSRHSHARTASRMQRKRQFKVQYRSSIPPPDRLLPVLLVR</sequence>
<keyword evidence="1" id="KW-0472">Membrane</keyword>
<keyword evidence="3" id="KW-1185">Reference proteome</keyword>
<proteinExistence type="predicted"/>
<protein>
    <submittedName>
        <fullName evidence="2">Uncharacterized protein</fullName>
    </submittedName>
</protein>
<keyword evidence="1" id="KW-0812">Transmembrane</keyword>
<reference evidence="2 3" key="1">
    <citation type="submission" date="2019-04" db="EMBL/GenBank/DDBJ databases">
        <title>Aspergillus burnettii sp. nov., novel species from soil in southeast Queensland.</title>
        <authorList>
            <person name="Gilchrist C.L.M."/>
            <person name="Pitt J.I."/>
            <person name="Lange L."/>
            <person name="Lacey H.J."/>
            <person name="Vuong D."/>
            <person name="Midgley D.J."/>
            <person name="Greenfield P."/>
            <person name="Bradbury M."/>
            <person name="Lacey E."/>
            <person name="Busk P.K."/>
            <person name="Pilgaard B."/>
            <person name="Chooi Y.H."/>
            <person name="Piggott A.M."/>
        </authorList>
    </citation>
    <scope>NUCLEOTIDE SEQUENCE [LARGE SCALE GENOMIC DNA]</scope>
    <source>
        <strain evidence="2 3">FRR 5400</strain>
    </source>
</reference>
<dbReference type="EMBL" id="SPNV01000048">
    <property type="protein sequence ID" value="KAF5863624.1"/>
    <property type="molecule type" value="Genomic_DNA"/>
</dbReference>
<feature type="transmembrane region" description="Helical" evidence="1">
    <location>
        <begin position="6"/>
        <end position="27"/>
    </location>
</feature>
<accession>A0A8H6E8P3</accession>
<evidence type="ECO:0000313" key="2">
    <source>
        <dbReference type="EMBL" id="KAF5863624.1"/>
    </source>
</evidence>
<evidence type="ECO:0000256" key="1">
    <source>
        <dbReference type="SAM" id="Phobius"/>
    </source>
</evidence>